<feature type="signal peptide" evidence="1">
    <location>
        <begin position="1"/>
        <end position="23"/>
    </location>
</feature>
<organism evidence="2 3">
    <name type="scientific">Methylomarinum roseum</name>
    <dbReference type="NCBI Taxonomy" id="3067653"/>
    <lineage>
        <taxon>Bacteria</taxon>
        <taxon>Pseudomonadati</taxon>
        <taxon>Pseudomonadota</taxon>
        <taxon>Gammaproteobacteria</taxon>
        <taxon>Methylococcales</taxon>
        <taxon>Methylococcaceae</taxon>
        <taxon>Methylomarinum</taxon>
    </lineage>
</organism>
<name>A0AAU7NTX2_9GAMM</name>
<dbReference type="Pfam" id="PF10972">
    <property type="entry name" value="CsiV"/>
    <property type="match status" value="2"/>
</dbReference>
<keyword evidence="1" id="KW-0732">Signal</keyword>
<dbReference type="InterPro" id="IPR021241">
    <property type="entry name" value="CsiV"/>
</dbReference>
<reference evidence="2 3" key="1">
    <citation type="journal article" date="2024" name="Microbiology">
        <title>Methylomarinum rosea sp. nov., a novel halophilic methanotrophic bacterium from the hypersaline Lake Elton.</title>
        <authorList>
            <person name="Suleimanov R.Z."/>
            <person name="Oshkin I.Y."/>
            <person name="Danilova O.V."/>
            <person name="Suzina N.E."/>
            <person name="Dedysh S.N."/>
        </authorList>
    </citation>
    <scope>NUCLEOTIDE SEQUENCE [LARGE SCALE GENOMIC DNA]</scope>
    <source>
        <strain evidence="2 3">Ch1-1</strain>
    </source>
</reference>
<dbReference type="AlphaFoldDB" id="A0AAU7NTX2"/>
<feature type="chain" id="PRO_5043919020" evidence="1">
    <location>
        <begin position="24"/>
        <end position="176"/>
    </location>
</feature>
<proteinExistence type="predicted"/>
<dbReference type="Proteomes" id="UP001225378">
    <property type="component" value="Chromosome"/>
</dbReference>
<accession>A0AAU7NTX2</accession>
<dbReference type="EMBL" id="CP157743">
    <property type="protein sequence ID" value="XBS20445.1"/>
    <property type="molecule type" value="Genomic_DNA"/>
</dbReference>
<sequence length="176" mass="20313">MEKRCFNTLMLLLIGFFSAALQADSKTFKIELVVFAQDMPNSEVFDQVDSEIEWPTRLADLGSYQQVAAQYRSLSGIYAKLERTPGYRPLLHVAWTQEIKADRLGAAVQIQSPDGSLNGYFRLQRGHYLHMVTDLEYSPEGWVIYRLNEKRRFKLNEIHYLDHPKFGVIARISPLS</sequence>
<evidence type="ECO:0000256" key="1">
    <source>
        <dbReference type="SAM" id="SignalP"/>
    </source>
</evidence>
<dbReference type="KEGG" id="mech:Q9L42_019180"/>
<evidence type="ECO:0000313" key="2">
    <source>
        <dbReference type="EMBL" id="XBS20445.1"/>
    </source>
</evidence>
<evidence type="ECO:0000313" key="3">
    <source>
        <dbReference type="Proteomes" id="UP001225378"/>
    </source>
</evidence>
<gene>
    <name evidence="2" type="ORF">Q9L42_019180</name>
</gene>
<protein>
    <submittedName>
        <fullName evidence="2">CsiV family protein</fullName>
    </submittedName>
</protein>
<dbReference type="RefSeq" id="WP_305906779.1">
    <property type="nucleotide sequence ID" value="NZ_CP157743.1"/>
</dbReference>
<keyword evidence="3" id="KW-1185">Reference proteome</keyword>